<dbReference type="FunFam" id="1.20.1070.10:FF:000058">
    <property type="entry name" value="Adhesion G protein-coupled receptor F5"/>
    <property type="match status" value="1"/>
</dbReference>
<dbReference type="PRINTS" id="PR01695">
    <property type="entry name" value="IGHEPTARCPTR"/>
</dbReference>
<reference evidence="14" key="1">
    <citation type="submission" date="2001-07" db="EMBL/GenBank/DDBJ databases">
        <title>Genome-wide discovery and analysis of human seven transmembrane helix receptor genes.</title>
        <authorList>
            <person name="Suwa M."/>
            <person name="Sato T."/>
            <person name="Okouchi I."/>
            <person name="Arita M."/>
            <person name="Futami K."/>
            <person name="Matsumoto S."/>
            <person name="Tsutsumi S."/>
            <person name="Aburatani H."/>
            <person name="Asai K."/>
            <person name="Akiyama Y."/>
        </authorList>
    </citation>
    <scope>NUCLEOTIDE SEQUENCE</scope>
    <source>
        <strain evidence="14">CBRC7TM_479</strain>
    </source>
</reference>
<evidence type="ECO:0000256" key="10">
    <source>
        <dbReference type="ARBA" id="ARBA00023224"/>
    </source>
</evidence>
<evidence type="ECO:0000256" key="5">
    <source>
        <dbReference type="ARBA" id="ARBA00022989"/>
    </source>
</evidence>
<dbReference type="PANTHER" id="PTHR45813:SF4">
    <property type="entry name" value="ADHESION G PROTEIN-COUPLED RECEPTOR F5"/>
    <property type="match status" value="1"/>
</dbReference>
<keyword evidence="6" id="KW-0297">G-protein coupled receptor</keyword>
<evidence type="ECO:0000256" key="11">
    <source>
        <dbReference type="SAM" id="Phobius"/>
    </source>
</evidence>
<dbReference type="InterPro" id="IPR017981">
    <property type="entry name" value="GPCR_2-like_7TM"/>
</dbReference>
<keyword evidence="9" id="KW-0325">Glycoprotein</keyword>
<keyword evidence="5 11" id="KW-1133">Transmembrane helix</keyword>
<evidence type="ECO:0000256" key="4">
    <source>
        <dbReference type="ARBA" id="ARBA00022729"/>
    </source>
</evidence>
<dbReference type="InterPro" id="IPR000832">
    <property type="entry name" value="GPCR_2_secretin-like"/>
</dbReference>
<feature type="domain" description="GAIN-B" evidence="12">
    <location>
        <begin position="1"/>
        <end position="148"/>
    </location>
</feature>
<dbReference type="GO" id="GO:0016020">
    <property type="term" value="C:membrane"/>
    <property type="evidence" value="ECO:0007669"/>
    <property type="project" value="UniProtKB-SubCell"/>
</dbReference>
<keyword evidence="10" id="KW-0807">Transducer</keyword>
<dbReference type="PeptideAtlas" id="Q8NGA9"/>
<comment type="subcellular location">
    <subcellularLocation>
        <location evidence="1">Membrane</location>
        <topology evidence="1">Multi-pass membrane protein</topology>
    </subcellularLocation>
</comment>
<dbReference type="MEROPS" id="P02.019"/>
<dbReference type="InterPro" id="IPR008078">
    <property type="entry name" value="GPCR_2_Ig-hepta-like_rcpt"/>
</dbReference>
<organism evidence="14">
    <name type="scientific">Homo sapiens</name>
    <name type="common">Human</name>
    <dbReference type="NCBI Taxonomy" id="9606"/>
    <lineage>
        <taxon>Eukaryota</taxon>
        <taxon>Metazoa</taxon>
        <taxon>Chordata</taxon>
        <taxon>Craniata</taxon>
        <taxon>Vertebrata</taxon>
        <taxon>Euteleostomi</taxon>
        <taxon>Mammalia</taxon>
        <taxon>Eutheria</taxon>
        <taxon>Euarchontoglires</taxon>
        <taxon>Primates</taxon>
        <taxon>Haplorrhini</taxon>
        <taxon>Catarrhini</taxon>
        <taxon>Hominidae</taxon>
        <taxon>Homo</taxon>
    </lineage>
</organism>
<dbReference type="PROSITE" id="PS50221">
    <property type="entry name" value="GAIN_B"/>
    <property type="match status" value="1"/>
</dbReference>
<feature type="transmembrane region" description="Helical" evidence="11">
    <location>
        <begin position="232"/>
        <end position="258"/>
    </location>
</feature>
<evidence type="ECO:0000256" key="3">
    <source>
        <dbReference type="ARBA" id="ARBA00022692"/>
    </source>
</evidence>
<keyword evidence="4" id="KW-0732">Signal</keyword>
<dbReference type="FunFam" id="2.60.220.50:FF:000021">
    <property type="entry name" value="Adhesion G protein-coupled receptor F5"/>
    <property type="match status" value="1"/>
</dbReference>
<comment type="similarity">
    <text evidence="2">Belongs to the G-protein coupled receptor 2 family. Adhesion G-protein coupled receptor (ADGR) subfamily.</text>
</comment>
<feature type="transmembrane region" description="Helical" evidence="11">
    <location>
        <begin position="306"/>
        <end position="328"/>
    </location>
</feature>
<feature type="transmembrane region" description="Helical" evidence="11">
    <location>
        <begin position="199"/>
        <end position="220"/>
    </location>
</feature>
<dbReference type="AlphaFoldDB" id="Q8NGA9"/>
<accession>Q8NGA9</accession>
<evidence type="ECO:0000256" key="2">
    <source>
        <dbReference type="ARBA" id="ARBA00007343"/>
    </source>
</evidence>
<sequence length="367" mass="40836">MVIMSSHPKTYQQRFVFPYFDLWGNVVIDKSYLENLPSDSPIVTMAFPTLQAILAQGIQENNFAESLVMTTTVSHNVTMPFKISMTFKNNSPSGGETTCVFWNFRLSNNTGGWDSSGCYVEEGDGDNVTCICDHLTSFSILMSPDSPNPGSLLGILLDIISYVGVGFSIFSLAACLVVETVVWKSVTKNQTSYMHHTCIVNIAASLLVANTWFIVVAAIQDNHYVLCKTACVAATFFIHFFYLSIFFWMLTLGLMLFYRLLFILHETSRAALPAISVIVLGATQPWEVYMRKNVCWLNWEDTKALLAFAIPAMIIVVVNITITIVVITKILRPSIGDKPCKQEKSSLFQISKSTGVLTPLWGPHLGF</sequence>
<evidence type="ECO:0000256" key="8">
    <source>
        <dbReference type="ARBA" id="ARBA00023157"/>
    </source>
</evidence>
<dbReference type="Pfam" id="PF00002">
    <property type="entry name" value="7tm_2"/>
    <property type="match status" value="1"/>
</dbReference>
<dbReference type="PANTHER" id="PTHR45813">
    <property type="entry name" value="IG-LIKE DOMAIN-CONTAINING PROTEIN"/>
    <property type="match status" value="1"/>
</dbReference>
<feature type="domain" description="G-protein coupled receptors family 2 profile 2" evidence="13">
    <location>
        <begin position="157"/>
        <end position="367"/>
    </location>
</feature>
<proteinExistence type="inferred from homology"/>
<dbReference type="PROSITE" id="PS50261">
    <property type="entry name" value="G_PROTEIN_RECEP_F2_4"/>
    <property type="match status" value="1"/>
</dbReference>
<keyword evidence="8" id="KW-1015">Disulfide bond</keyword>
<dbReference type="PRINTS" id="PR00249">
    <property type="entry name" value="GPCRSECRETIN"/>
</dbReference>
<evidence type="ECO:0000259" key="13">
    <source>
        <dbReference type="PROSITE" id="PS50261"/>
    </source>
</evidence>
<evidence type="ECO:0000256" key="7">
    <source>
        <dbReference type="ARBA" id="ARBA00023136"/>
    </source>
</evidence>
<dbReference type="SMART" id="SM00303">
    <property type="entry name" value="GPS"/>
    <property type="match status" value="1"/>
</dbReference>
<dbReference type="Gene3D" id="2.60.220.50">
    <property type="match status" value="1"/>
</dbReference>
<evidence type="ECO:0000256" key="1">
    <source>
        <dbReference type="ARBA" id="ARBA00004141"/>
    </source>
</evidence>
<name>Q8NGA9_HUMAN</name>
<dbReference type="InterPro" id="IPR057244">
    <property type="entry name" value="GAIN_B"/>
</dbReference>
<evidence type="ECO:0000259" key="12">
    <source>
        <dbReference type="PROSITE" id="PS50221"/>
    </source>
</evidence>
<dbReference type="Gene3D" id="1.20.1070.10">
    <property type="entry name" value="Rhodopsin 7-helix transmembrane proteins"/>
    <property type="match status" value="1"/>
</dbReference>
<dbReference type="GO" id="GO:0004930">
    <property type="term" value="F:G protein-coupled receptor activity"/>
    <property type="evidence" value="ECO:0007669"/>
    <property type="project" value="UniProtKB-KW"/>
</dbReference>
<keyword evidence="14" id="KW-0675">Receptor</keyword>
<dbReference type="EMBL" id="AB065916">
    <property type="protein sequence ID" value="BAC06131.1"/>
    <property type="molecule type" value="Genomic_DNA"/>
</dbReference>
<dbReference type="Pfam" id="PF01825">
    <property type="entry name" value="GPS"/>
    <property type="match status" value="1"/>
</dbReference>
<dbReference type="InterPro" id="IPR046338">
    <property type="entry name" value="GAIN_dom_sf"/>
</dbReference>
<dbReference type="InterPro" id="IPR000203">
    <property type="entry name" value="GPS"/>
</dbReference>
<evidence type="ECO:0000256" key="9">
    <source>
        <dbReference type="ARBA" id="ARBA00023180"/>
    </source>
</evidence>
<keyword evidence="7 11" id="KW-0472">Membrane</keyword>
<evidence type="ECO:0000313" key="14">
    <source>
        <dbReference type="EMBL" id="BAC06131.1"/>
    </source>
</evidence>
<evidence type="ECO:0000256" key="6">
    <source>
        <dbReference type="ARBA" id="ARBA00023040"/>
    </source>
</evidence>
<dbReference type="InterPro" id="IPR051587">
    <property type="entry name" value="Adhesion_GPCR"/>
</dbReference>
<dbReference type="GO" id="GO:0007166">
    <property type="term" value="P:cell surface receptor signaling pathway"/>
    <property type="evidence" value="ECO:0007669"/>
    <property type="project" value="InterPro"/>
</dbReference>
<feature type="transmembrane region" description="Helical" evidence="11">
    <location>
        <begin position="270"/>
        <end position="286"/>
    </location>
</feature>
<keyword evidence="3 11" id="KW-0812">Transmembrane</keyword>
<feature type="transmembrane region" description="Helical" evidence="11">
    <location>
        <begin position="152"/>
        <end position="178"/>
    </location>
</feature>
<protein>
    <submittedName>
        <fullName evidence="14">Seven transmembrane helix receptor</fullName>
    </submittedName>
</protein>